<name>A0ACB8RTQ4_9AGAM</name>
<reference evidence="1" key="2">
    <citation type="journal article" date="2022" name="New Phytol.">
        <title>Evolutionary transition to the ectomycorrhizal habit in the genomes of a hyperdiverse lineage of mushroom-forming fungi.</title>
        <authorList>
            <person name="Looney B."/>
            <person name="Miyauchi S."/>
            <person name="Morin E."/>
            <person name="Drula E."/>
            <person name="Courty P.E."/>
            <person name="Kohler A."/>
            <person name="Kuo A."/>
            <person name="LaButti K."/>
            <person name="Pangilinan J."/>
            <person name="Lipzen A."/>
            <person name="Riley R."/>
            <person name="Andreopoulos W."/>
            <person name="He G."/>
            <person name="Johnson J."/>
            <person name="Nolan M."/>
            <person name="Tritt A."/>
            <person name="Barry K.W."/>
            <person name="Grigoriev I.V."/>
            <person name="Nagy L.G."/>
            <person name="Hibbett D."/>
            <person name="Henrissat B."/>
            <person name="Matheny P.B."/>
            <person name="Labbe J."/>
            <person name="Martin F.M."/>
        </authorList>
    </citation>
    <scope>NUCLEOTIDE SEQUENCE</scope>
    <source>
        <strain evidence="1">FP105234-sp</strain>
    </source>
</reference>
<gene>
    <name evidence="1" type="ORF">FA95DRAFT_1559408</name>
</gene>
<protein>
    <submittedName>
        <fullName evidence="1">Uncharacterized protein</fullName>
    </submittedName>
</protein>
<keyword evidence="2" id="KW-1185">Reference proteome</keyword>
<reference evidence="1" key="1">
    <citation type="submission" date="2021-02" db="EMBL/GenBank/DDBJ databases">
        <authorList>
            <consortium name="DOE Joint Genome Institute"/>
            <person name="Ahrendt S."/>
            <person name="Looney B.P."/>
            <person name="Miyauchi S."/>
            <person name="Morin E."/>
            <person name="Drula E."/>
            <person name="Courty P.E."/>
            <person name="Chicoki N."/>
            <person name="Fauchery L."/>
            <person name="Kohler A."/>
            <person name="Kuo A."/>
            <person name="Labutti K."/>
            <person name="Pangilinan J."/>
            <person name="Lipzen A."/>
            <person name="Riley R."/>
            <person name="Andreopoulos W."/>
            <person name="He G."/>
            <person name="Johnson J."/>
            <person name="Barry K.W."/>
            <person name="Grigoriev I.V."/>
            <person name="Nagy L."/>
            <person name="Hibbett D."/>
            <person name="Henrissat B."/>
            <person name="Matheny P.B."/>
            <person name="Labbe J."/>
            <person name="Martin F."/>
        </authorList>
    </citation>
    <scope>NUCLEOTIDE SEQUENCE</scope>
    <source>
        <strain evidence="1">FP105234-sp</strain>
    </source>
</reference>
<evidence type="ECO:0000313" key="1">
    <source>
        <dbReference type="EMBL" id="KAI0047151.1"/>
    </source>
</evidence>
<organism evidence="1 2">
    <name type="scientific">Auriscalpium vulgare</name>
    <dbReference type="NCBI Taxonomy" id="40419"/>
    <lineage>
        <taxon>Eukaryota</taxon>
        <taxon>Fungi</taxon>
        <taxon>Dikarya</taxon>
        <taxon>Basidiomycota</taxon>
        <taxon>Agaricomycotina</taxon>
        <taxon>Agaricomycetes</taxon>
        <taxon>Russulales</taxon>
        <taxon>Auriscalpiaceae</taxon>
        <taxon>Auriscalpium</taxon>
    </lineage>
</organism>
<comment type="caution">
    <text evidence="1">The sequence shown here is derived from an EMBL/GenBank/DDBJ whole genome shotgun (WGS) entry which is preliminary data.</text>
</comment>
<sequence length="205" mass="21408">MQRFAVALFAFLAVLALVLPSQARITNAERLRRGEPLLPPVRRGTPTYAAKRQTPSGVAIPNTSGRIEVRTLDGTVLGHLQNDVAGPNHLNFASIANDAIVELAGGHIEVLNSLFTAPFFIGGVGSPILGGGVGVSTPLTNVGDASPTTWVIDASSKLIPTWTNPDGSALVASIFYTSSADSFLFIGGDEAIPGPAELVDFYLVD</sequence>
<proteinExistence type="predicted"/>
<dbReference type="Proteomes" id="UP000814033">
    <property type="component" value="Unassembled WGS sequence"/>
</dbReference>
<accession>A0ACB8RTQ4</accession>
<evidence type="ECO:0000313" key="2">
    <source>
        <dbReference type="Proteomes" id="UP000814033"/>
    </source>
</evidence>
<dbReference type="EMBL" id="MU275910">
    <property type="protein sequence ID" value="KAI0047151.1"/>
    <property type="molecule type" value="Genomic_DNA"/>
</dbReference>